<evidence type="ECO:0000313" key="5">
    <source>
        <dbReference type="Proteomes" id="UP000824120"/>
    </source>
</evidence>
<dbReference type="EMBL" id="JACXVP010000002">
    <property type="protein sequence ID" value="KAG5627585.1"/>
    <property type="molecule type" value="Genomic_DNA"/>
</dbReference>
<protein>
    <recommendedName>
        <fullName evidence="3">ATPase AAA-type core domain-containing protein</fullName>
    </recommendedName>
</protein>
<feature type="domain" description="ATPase AAA-type core" evidence="3">
    <location>
        <begin position="131"/>
        <end position="165"/>
    </location>
</feature>
<dbReference type="InterPro" id="IPR027417">
    <property type="entry name" value="P-loop_NTPase"/>
</dbReference>
<dbReference type="GO" id="GO:0005524">
    <property type="term" value="F:ATP binding"/>
    <property type="evidence" value="ECO:0007669"/>
    <property type="project" value="UniProtKB-KW"/>
</dbReference>
<dbReference type="Proteomes" id="UP000824120">
    <property type="component" value="Chromosome 2"/>
</dbReference>
<keyword evidence="5" id="KW-1185">Reference proteome</keyword>
<proteinExistence type="predicted"/>
<keyword evidence="2" id="KW-0067">ATP-binding</keyword>
<dbReference type="InterPro" id="IPR003959">
    <property type="entry name" value="ATPase_AAA_core"/>
</dbReference>
<organism evidence="4 5">
    <name type="scientific">Solanum commersonii</name>
    <name type="common">Commerson's wild potato</name>
    <name type="synonym">Commerson's nightshade</name>
    <dbReference type="NCBI Taxonomy" id="4109"/>
    <lineage>
        <taxon>Eukaryota</taxon>
        <taxon>Viridiplantae</taxon>
        <taxon>Streptophyta</taxon>
        <taxon>Embryophyta</taxon>
        <taxon>Tracheophyta</taxon>
        <taxon>Spermatophyta</taxon>
        <taxon>Magnoliopsida</taxon>
        <taxon>eudicotyledons</taxon>
        <taxon>Gunneridae</taxon>
        <taxon>Pentapetalae</taxon>
        <taxon>asterids</taxon>
        <taxon>lamiids</taxon>
        <taxon>Solanales</taxon>
        <taxon>Solanaceae</taxon>
        <taxon>Solanoideae</taxon>
        <taxon>Solaneae</taxon>
        <taxon>Solanum</taxon>
    </lineage>
</organism>
<dbReference type="Gene3D" id="3.40.50.300">
    <property type="entry name" value="P-loop containing nucleotide triphosphate hydrolases"/>
    <property type="match status" value="1"/>
</dbReference>
<accession>A0A9J6ATD4</accession>
<comment type="caution">
    <text evidence="4">The sequence shown here is derived from an EMBL/GenBank/DDBJ whole genome shotgun (WGS) entry which is preliminary data.</text>
</comment>
<reference evidence="4 5" key="1">
    <citation type="submission" date="2020-09" db="EMBL/GenBank/DDBJ databases">
        <title>De no assembly of potato wild relative species, Solanum commersonii.</title>
        <authorList>
            <person name="Cho K."/>
        </authorList>
    </citation>
    <scope>NUCLEOTIDE SEQUENCE [LARGE SCALE GENOMIC DNA]</scope>
    <source>
        <strain evidence="4">LZ3.2</strain>
        <tissue evidence="4">Leaf</tissue>
    </source>
</reference>
<evidence type="ECO:0000256" key="1">
    <source>
        <dbReference type="ARBA" id="ARBA00022741"/>
    </source>
</evidence>
<dbReference type="GO" id="GO:0016887">
    <property type="term" value="F:ATP hydrolysis activity"/>
    <property type="evidence" value="ECO:0007669"/>
    <property type="project" value="InterPro"/>
</dbReference>
<evidence type="ECO:0000259" key="3">
    <source>
        <dbReference type="Pfam" id="PF00004"/>
    </source>
</evidence>
<dbReference type="SUPFAM" id="SSF52540">
    <property type="entry name" value="P-loop containing nucleoside triphosphate hydrolases"/>
    <property type="match status" value="1"/>
</dbReference>
<evidence type="ECO:0000256" key="2">
    <source>
        <dbReference type="ARBA" id="ARBA00022840"/>
    </source>
</evidence>
<gene>
    <name evidence="4" type="ORF">H5410_012803</name>
</gene>
<name>A0A9J6ATD4_SOLCO</name>
<dbReference type="InterPro" id="IPR050221">
    <property type="entry name" value="26S_Proteasome_ATPase"/>
</dbReference>
<dbReference type="FunFam" id="3.40.50.300:FF:002861">
    <property type="entry name" value="Cell division control protein 48 homolog E"/>
    <property type="match status" value="1"/>
</dbReference>
<dbReference type="AlphaFoldDB" id="A0A9J6ATD4"/>
<dbReference type="Pfam" id="PF00004">
    <property type="entry name" value="AAA"/>
    <property type="match status" value="1"/>
</dbReference>
<keyword evidence="1" id="KW-0547">Nucleotide-binding</keyword>
<dbReference type="PANTHER" id="PTHR23073">
    <property type="entry name" value="26S PROTEASOME REGULATORY SUBUNIT"/>
    <property type="match status" value="1"/>
</dbReference>
<evidence type="ECO:0000313" key="4">
    <source>
        <dbReference type="EMBL" id="KAG5627585.1"/>
    </source>
</evidence>
<dbReference type="OrthoDB" id="1488955at2759"/>
<sequence length="168" mass="19423">MVDLFYGLATKYSYLGALNLIVRLHELTCMFEGYGILNIIWSDFHGCINYQVPKLIVLKRPSSTIYEWRSFPTIYPRLTRLIYFLVFELMFFYHDIGGCDIQKQEICEAVELPLSYHELYKQIAIDPSYGVLLYGPQGTRKTMLAKAVVHHITTTFIRIVGGGIRTVK</sequence>